<dbReference type="Proteomes" id="UP000028481">
    <property type="component" value="Chromosome"/>
</dbReference>
<dbReference type="eggNOG" id="COG1192">
    <property type="taxonomic scope" value="Bacteria"/>
</dbReference>
<dbReference type="HOGENOM" id="CLU_037612_1_4_0"/>
<sequence>MKVLAFINQKGGVGKTTVCVNLARALTLEGFKVLVIDFDPQANASSGLGVRVKKQQSIYQAIIEEKVEPFIKQPFSGLYLLPSSIDLVGLEIELVDYPQREYVLRNLIEKGTYLQQPIKEFFDFIFIDSPPSLGLITVNILTASQGVVIPLQCEYYALEGLSLLVRTIKGIKKSLNPELMLFGLVLTMYDGRNRLSHEVAEEAEKHFKWIIFKTRIPRSVKVSEAQSFGKPVIDYDRQNRVSLAFKELSLEFLDRIRERQTLG</sequence>
<proteinExistence type="predicted"/>
<accession>A0A075WT54</accession>
<dbReference type="FunFam" id="3.40.50.300:FF:000285">
    <property type="entry name" value="Sporulation initiation inhibitor Soj"/>
    <property type="match status" value="1"/>
</dbReference>
<evidence type="ECO:0000313" key="2">
    <source>
        <dbReference type="EMBL" id="AIH04190.1"/>
    </source>
</evidence>
<dbReference type="STRING" id="289377.HL41_05155"/>
<dbReference type="PaxDb" id="289377-HL41_05155"/>
<dbReference type="OrthoDB" id="9815116at2"/>
<dbReference type="AlphaFoldDB" id="A0A075WT54"/>
<organism evidence="2 3">
    <name type="scientific">Thermodesulfobacterium commune DSM 2178</name>
    <dbReference type="NCBI Taxonomy" id="289377"/>
    <lineage>
        <taxon>Bacteria</taxon>
        <taxon>Pseudomonadati</taxon>
        <taxon>Thermodesulfobacteriota</taxon>
        <taxon>Thermodesulfobacteria</taxon>
        <taxon>Thermodesulfobacteriales</taxon>
        <taxon>Thermodesulfobacteriaceae</taxon>
        <taxon>Thermodesulfobacterium</taxon>
    </lineage>
</organism>
<dbReference type="Pfam" id="PF13614">
    <property type="entry name" value="AAA_31"/>
    <property type="match status" value="1"/>
</dbReference>
<dbReference type="InterPro" id="IPR025669">
    <property type="entry name" value="AAA_dom"/>
</dbReference>
<gene>
    <name evidence="2" type="ORF">HL41_05155</name>
</gene>
<evidence type="ECO:0000259" key="1">
    <source>
        <dbReference type="Pfam" id="PF13614"/>
    </source>
</evidence>
<reference evidence="2 3" key="1">
    <citation type="journal article" date="2015" name="Genome Announc.">
        <title>Genome Sequence of a Sulfate-Reducing Thermophilic Bacterium, Thermodesulfobacterium commune DSM 2178T (Phylum Thermodesulfobacteria).</title>
        <authorList>
            <person name="Bhatnagar S."/>
            <person name="Badger J.H."/>
            <person name="Madupu R."/>
            <person name="Khouri H.M."/>
            <person name="O'Connor E.M."/>
            <person name="Robb F.T."/>
            <person name="Ward N.L."/>
            <person name="Eisen J.A."/>
        </authorList>
    </citation>
    <scope>NUCLEOTIDE SEQUENCE [LARGE SCALE GENOMIC DNA]</scope>
    <source>
        <strain evidence="2 3">DSM 2178</strain>
    </source>
</reference>
<dbReference type="InterPro" id="IPR050678">
    <property type="entry name" value="DNA_Partitioning_ATPase"/>
</dbReference>
<dbReference type="KEGG" id="tcm:HL41_05155"/>
<feature type="domain" description="AAA" evidence="1">
    <location>
        <begin position="1"/>
        <end position="179"/>
    </location>
</feature>
<dbReference type="PANTHER" id="PTHR13696">
    <property type="entry name" value="P-LOOP CONTAINING NUCLEOSIDE TRIPHOSPHATE HYDROLASE"/>
    <property type="match status" value="1"/>
</dbReference>
<name>A0A075WT54_9BACT</name>
<dbReference type="PANTHER" id="PTHR13696:SF52">
    <property type="entry name" value="PARA FAMILY PROTEIN CT_582"/>
    <property type="match status" value="1"/>
</dbReference>
<dbReference type="RefSeq" id="WP_022855861.1">
    <property type="nucleotide sequence ID" value="NZ_CP008796.1"/>
</dbReference>
<evidence type="ECO:0000313" key="3">
    <source>
        <dbReference type="Proteomes" id="UP000028481"/>
    </source>
</evidence>
<protein>
    <submittedName>
        <fullName evidence="2">Chromosome partitioning protein ParA</fullName>
    </submittedName>
</protein>
<dbReference type="SUPFAM" id="SSF52540">
    <property type="entry name" value="P-loop containing nucleoside triphosphate hydrolases"/>
    <property type="match status" value="1"/>
</dbReference>
<dbReference type="Gene3D" id="3.40.50.300">
    <property type="entry name" value="P-loop containing nucleotide triphosphate hydrolases"/>
    <property type="match status" value="1"/>
</dbReference>
<dbReference type="CDD" id="cd02042">
    <property type="entry name" value="ParAB_family"/>
    <property type="match status" value="1"/>
</dbReference>
<keyword evidence="3" id="KW-1185">Reference proteome</keyword>
<dbReference type="EMBL" id="CP008796">
    <property type="protein sequence ID" value="AIH04190.1"/>
    <property type="molecule type" value="Genomic_DNA"/>
</dbReference>
<dbReference type="InterPro" id="IPR027417">
    <property type="entry name" value="P-loop_NTPase"/>
</dbReference>